<proteinExistence type="predicted"/>
<protein>
    <submittedName>
        <fullName evidence="1">Uncharacterized protein</fullName>
    </submittedName>
</protein>
<organism evidence="1 2">
    <name type="scientific">Trifolium medium</name>
    <dbReference type="NCBI Taxonomy" id="97028"/>
    <lineage>
        <taxon>Eukaryota</taxon>
        <taxon>Viridiplantae</taxon>
        <taxon>Streptophyta</taxon>
        <taxon>Embryophyta</taxon>
        <taxon>Tracheophyta</taxon>
        <taxon>Spermatophyta</taxon>
        <taxon>Magnoliopsida</taxon>
        <taxon>eudicotyledons</taxon>
        <taxon>Gunneridae</taxon>
        <taxon>Pentapetalae</taxon>
        <taxon>rosids</taxon>
        <taxon>fabids</taxon>
        <taxon>Fabales</taxon>
        <taxon>Fabaceae</taxon>
        <taxon>Papilionoideae</taxon>
        <taxon>50 kb inversion clade</taxon>
        <taxon>NPAAA clade</taxon>
        <taxon>Hologalegina</taxon>
        <taxon>IRL clade</taxon>
        <taxon>Trifolieae</taxon>
        <taxon>Trifolium</taxon>
    </lineage>
</organism>
<reference evidence="1 2" key="1">
    <citation type="journal article" date="2018" name="Front. Plant Sci.">
        <title>Red Clover (Trifolium pratense) and Zigzag Clover (T. medium) - A Picture of Genomic Similarities and Differences.</title>
        <authorList>
            <person name="Dluhosova J."/>
            <person name="Istvanek J."/>
            <person name="Nedelnik J."/>
            <person name="Repkova J."/>
        </authorList>
    </citation>
    <scope>NUCLEOTIDE SEQUENCE [LARGE SCALE GENOMIC DNA]</scope>
    <source>
        <strain evidence="2">cv. 10/8</strain>
        <tissue evidence="1">Leaf</tissue>
    </source>
</reference>
<evidence type="ECO:0000313" key="1">
    <source>
        <dbReference type="EMBL" id="MCI11630.1"/>
    </source>
</evidence>
<feature type="non-terminal residue" evidence="1">
    <location>
        <position position="1"/>
    </location>
</feature>
<comment type="caution">
    <text evidence="1">The sequence shown here is derived from an EMBL/GenBank/DDBJ whole genome shotgun (WGS) entry which is preliminary data.</text>
</comment>
<keyword evidence="2" id="KW-1185">Reference proteome</keyword>
<dbReference type="Proteomes" id="UP000265520">
    <property type="component" value="Unassembled WGS sequence"/>
</dbReference>
<sequence length="47" mass="5113">SNQRQSQGSVDHSTRGLDEETYWFSVVVAPEYTAGVLLLKLTAADGD</sequence>
<dbReference type="EMBL" id="LXQA010080921">
    <property type="protein sequence ID" value="MCI11630.1"/>
    <property type="molecule type" value="Genomic_DNA"/>
</dbReference>
<evidence type="ECO:0000313" key="2">
    <source>
        <dbReference type="Proteomes" id="UP000265520"/>
    </source>
</evidence>
<dbReference type="AlphaFoldDB" id="A0A392PJI9"/>
<name>A0A392PJI9_9FABA</name>
<accession>A0A392PJI9</accession>